<keyword evidence="1" id="KW-0472">Membrane</keyword>
<dbReference type="AlphaFoldDB" id="A0AA49GSL3"/>
<evidence type="ECO:0000256" key="1">
    <source>
        <dbReference type="SAM" id="Phobius"/>
    </source>
</evidence>
<keyword evidence="1" id="KW-0812">Transmembrane</keyword>
<protein>
    <submittedName>
        <fullName evidence="2">PorT family protein</fullName>
    </submittedName>
</protein>
<dbReference type="EMBL" id="CP120682">
    <property type="protein sequence ID" value="WKN36584.1"/>
    <property type="molecule type" value="Genomic_DNA"/>
</dbReference>
<feature type="transmembrane region" description="Helical" evidence="1">
    <location>
        <begin position="46"/>
        <end position="65"/>
    </location>
</feature>
<organism evidence="2">
    <name type="scientific">Roseihalotalea indica</name>
    <dbReference type="NCBI Taxonomy" id="2867963"/>
    <lineage>
        <taxon>Bacteria</taxon>
        <taxon>Pseudomonadati</taxon>
        <taxon>Bacteroidota</taxon>
        <taxon>Cytophagia</taxon>
        <taxon>Cytophagales</taxon>
        <taxon>Catalimonadaceae</taxon>
        <taxon>Roseihalotalea</taxon>
    </lineage>
</organism>
<gene>
    <name evidence="2" type="ORF">K4G66_29930</name>
</gene>
<evidence type="ECO:0000313" key="2">
    <source>
        <dbReference type="EMBL" id="WKN36584.1"/>
    </source>
</evidence>
<name>A0AA49GSL3_9BACT</name>
<accession>A0AA49GSL3</accession>
<reference evidence="2" key="2">
    <citation type="journal article" date="2024" name="Antonie Van Leeuwenhoek">
        <title>Roseihalotalea indica gen. nov., sp. nov., a halophilic Bacteroidetes from mesopelagic Southwest Indian Ocean with higher carbohydrate metabolic potential.</title>
        <authorList>
            <person name="Chen B."/>
            <person name="Zhang M."/>
            <person name="Lin D."/>
            <person name="Ye J."/>
            <person name="Tang K."/>
        </authorList>
    </citation>
    <scope>NUCLEOTIDE SEQUENCE</scope>
    <source>
        <strain evidence="2">TK19036</strain>
    </source>
</reference>
<proteinExistence type="predicted"/>
<keyword evidence="1" id="KW-1133">Transmembrane helix</keyword>
<sequence>MNDKDFDALFKRAAEQHRVPYNPNAWAKMRRKLDGGAGWWGTNGKITLGIVLLLLIGGVLGTYFWSQDAKESKKTEAEVMASQSALDTRETEPIVRDKNLSGQLENVPLINPEESEQPAEGAETRDAFTTADVDSTSYATALVQGFLPLEGVGYLSGNSVKNEAVAGGIGQVSLVGLPVADDSSETIIPTENQPKPVRWRISMGISPDISAINLGEASQVGSKASVGLEYFITPKLSIQTGVIFSNKLYQASGESYKPYPGYWKKYPMPNSIDAHCDVLDIPINMRYYGITMPKSRIYLSGGVSSYLMLTEDYVYHYKGYGYQKPYDYKHHERNKNRHYFKVANISLGYERALGKRWALQVEPFVKVPVAGVGFGKIRLSTTGMFMSLNYRLR</sequence>
<reference evidence="2" key="1">
    <citation type="journal article" date="2023" name="Comput. Struct. Biotechnol. J.">
        <title>Discovery of a novel marine Bacteroidetes with a rich repertoire of carbohydrate-active enzymes.</title>
        <authorList>
            <person name="Chen B."/>
            <person name="Liu G."/>
            <person name="Chen Q."/>
            <person name="Wang H."/>
            <person name="Liu L."/>
            <person name="Tang K."/>
        </authorList>
    </citation>
    <scope>NUCLEOTIDE SEQUENCE</scope>
    <source>
        <strain evidence="2">TK19036</strain>
    </source>
</reference>